<proteinExistence type="predicted"/>
<dbReference type="InterPro" id="IPR008144">
    <property type="entry name" value="Guanylate_kin-like_dom"/>
</dbReference>
<keyword evidence="2" id="KW-0808">Transferase</keyword>
<accession>G5S2U2</accession>
<dbReference type="Pfam" id="PF00625">
    <property type="entry name" value="Guanylate_kin"/>
    <property type="match status" value="1"/>
</dbReference>
<dbReference type="InterPro" id="IPR027417">
    <property type="entry name" value="P-loop_NTPase"/>
</dbReference>
<dbReference type="Gene3D" id="3.40.50.300">
    <property type="entry name" value="P-loop containing nucleotide triphosphate hydrolases"/>
    <property type="match status" value="1"/>
</dbReference>
<name>G5S2U2_SALET</name>
<dbReference type="Proteomes" id="UP000004776">
    <property type="component" value="Unassembled WGS sequence"/>
</dbReference>
<evidence type="ECO:0000313" key="2">
    <source>
        <dbReference type="EMBL" id="EHC98254.1"/>
    </source>
</evidence>
<evidence type="ECO:0000313" key="3">
    <source>
        <dbReference type="Proteomes" id="UP000004776"/>
    </source>
</evidence>
<sequence length="70" mass="7599">MAQGTLYIVSAPSGAGKSSLIQALLKTQPLYDTQVSISHTTRAPRARVRVKCTVRARRVRVKCTVSTISL</sequence>
<feature type="domain" description="Guanylate kinase-like" evidence="1">
    <location>
        <begin position="4"/>
        <end position="45"/>
    </location>
</feature>
<dbReference type="SUPFAM" id="SSF52540">
    <property type="entry name" value="P-loop containing nucleoside triphosphate hydrolases"/>
    <property type="match status" value="1"/>
</dbReference>
<organism evidence="2 3">
    <name type="scientific">Salmonella enterica subsp. enterica serovar Urbana str. R8-2977</name>
    <dbReference type="NCBI Taxonomy" id="913084"/>
    <lineage>
        <taxon>Bacteria</taxon>
        <taxon>Pseudomonadati</taxon>
        <taxon>Pseudomonadota</taxon>
        <taxon>Gammaproteobacteria</taxon>
        <taxon>Enterobacterales</taxon>
        <taxon>Enterobacteriaceae</taxon>
        <taxon>Salmonella</taxon>
    </lineage>
</organism>
<dbReference type="EMBL" id="AFCW01002081">
    <property type="protein sequence ID" value="EHC98254.1"/>
    <property type="molecule type" value="Genomic_DNA"/>
</dbReference>
<dbReference type="PROSITE" id="PS50052">
    <property type="entry name" value="GUANYLATE_KINASE_2"/>
    <property type="match status" value="1"/>
</dbReference>
<reference evidence="2 3" key="1">
    <citation type="journal article" date="2011" name="BMC Genomics">
        <title>Genome sequencing reveals diversification of virulence factor content and possible host adaptation in distinct subpopulations of Salmonella enterica.</title>
        <authorList>
            <person name="den Bakker H.C."/>
            <person name="Moreno Switt A.I."/>
            <person name="Govoni G."/>
            <person name="Cummings C.A."/>
            <person name="Ranieri M.L."/>
            <person name="Degoricija L."/>
            <person name="Hoelzer K."/>
            <person name="Rodriguez-Rivera L.D."/>
            <person name="Brown S."/>
            <person name="Bolchacova E."/>
            <person name="Furtado M.R."/>
            <person name="Wiedmann M."/>
        </authorList>
    </citation>
    <scope>NUCLEOTIDE SEQUENCE [LARGE SCALE GENOMIC DNA]</scope>
    <source>
        <strain evidence="2 3">R8-2977</strain>
    </source>
</reference>
<gene>
    <name evidence="2" type="ORF">LTSEURB_5647</name>
</gene>
<keyword evidence="2" id="KW-0418">Kinase</keyword>
<protein>
    <submittedName>
        <fullName evidence="2">Guanylate kinase</fullName>
    </submittedName>
</protein>
<comment type="caution">
    <text evidence="2">The sequence shown here is derived from an EMBL/GenBank/DDBJ whole genome shotgun (WGS) entry which is preliminary data.</text>
</comment>
<dbReference type="PATRIC" id="fig|913084.3.peg.4180"/>
<dbReference type="AlphaFoldDB" id="G5S2U2"/>
<evidence type="ECO:0000259" key="1">
    <source>
        <dbReference type="PROSITE" id="PS50052"/>
    </source>
</evidence>
<dbReference type="InterPro" id="IPR008145">
    <property type="entry name" value="GK/Ca_channel_bsu"/>
</dbReference>
<dbReference type="GO" id="GO:0016301">
    <property type="term" value="F:kinase activity"/>
    <property type="evidence" value="ECO:0007669"/>
    <property type="project" value="UniProtKB-KW"/>
</dbReference>